<dbReference type="OrthoDB" id="10599883at2759"/>
<name>S8A1V2_DACHA</name>
<dbReference type="EMBL" id="AQGS01001233">
    <property type="protein sequence ID" value="EPS35141.1"/>
    <property type="molecule type" value="Genomic_DNA"/>
</dbReference>
<reference evidence="1 2" key="1">
    <citation type="journal article" date="2013" name="PLoS Genet.">
        <title>Genomic mechanisms accounting for the adaptation to parasitism in nematode-trapping fungi.</title>
        <authorList>
            <person name="Meerupati T."/>
            <person name="Andersson K.M."/>
            <person name="Friman E."/>
            <person name="Kumar D."/>
            <person name="Tunlid A."/>
            <person name="Ahren D."/>
        </authorList>
    </citation>
    <scope>NUCLEOTIDE SEQUENCE [LARGE SCALE GENOMIC DNA]</scope>
    <source>
        <strain evidence="1 2">CBS 200.50</strain>
    </source>
</reference>
<evidence type="ECO:0000313" key="1">
    <source>
        <dbReference type="EMBL" id="EPS35141.1"/>
    </source>
</evidence>
<dbReference type="HOGENOM" id="CLU_834246_0_0_1"/>
<evidence type="ECO:0000313" key="2">
    <source>
        <dbReference type="Proteomes" id="UP000015100"/>
    </source>
</evidence>
<comment type="caution">
    <text evidence="1">The sequence shown here is derived from an EMBL/GenBank/DDBJ whole genome shotgun (WGS) entry which is preliminary data.</text>
</comment>
<reference evidence="2" key="2">
    <citation type="submission" date="2013-04" db="EMBL/GenBank/DDBJ databases">
        <title>Genomic mechanisms accounting for the adaptation to parasitism in nematode-trapping fungi.</title>
        <authorList>
            <person name="Ahren D.G."/>
        </authorList>
    </citation>
    <scope>NUCLEOTIDE SEQUENCE [LARGE SCALE GENOMIC DNA]</scope>
    <source>
        <strain evidence="2">CBS 200.50</strain>
    </source>
</reference>
<organism evidence="1 2">
    <name type="scientific">Dactylellina haptotyla (strain CBS 200.50)</name>
    <name type="common">Nematode-trapping fungus</name>
    <name type="synonym">Monacrosporium haptotylum</name>
    <dbReference type="NCBI Taxonomy" id="1284197"/>
    <lineage>
        <taxon>Eukaryota</taxon>
        <taxon>Fungi</taxon>
        <taxon>Dikarya</taxon>
        <taxon>Ascomycota</taxon>
        <taxon>Pezizomycotina</taxon>
        <taxon>Orbiliomycetes</taxon>
        <taxon>Orbiliales</taxon>
        <taxon>Orbiliaceae</taxon>
        <taxon>Dactylellina</taxon>
    </lineage>
</organism>
<sequence>MAIFGGEPLAYCFHFLRKLIANPLSISSIYFILLFHFPYQGNAIEKNLGAGLARLAKTDQITLNEWQKLTVDNEAILPDLETIANIAGDFQDSTENSEMLEPGYLCGIFERLFASNIDLEEFTTGLLASYNVEDEEIERLSPSGSRSPNDNTLDTSVINAMQNSVIQMSPYYTSRGNLDSGNVGGRRPPRERYNICDLTDGFIYLFKNELLDYPKISKWIWDQKDLIGEVLIYTDHPKQIRKTIKVAYERLMDARKDLKGYAKQLVNDIIFQKDLEPVKYPQRLPQLKTRMDTFTTTYDELKEALVFWCLILAKISDAIRNIQHNRAQRFNTR</sequence>
<keyword evidence="2" id="KW-1185">Reference proteome</keyword>
<gene>
    <name evidence="1" type="ORF">H072_11566</name>
</gene>
<dbReference type="AlphaFoldDB" id="S8A1V2"/>
<proteinExistence type="predicted"/>
<protein>
    <submittedName>
        <fullName evidence="1">Uncharacterized protein</fullName>
    </submittedName>
</protein>
<accession>S8A1V2</accession>
<dbReference type="Proteomes" id="UP000015100">
    <property type="component" value="Unassembled WGS sequence"/>
</dbReference>